<organism evidence="2 3">
    <name type="scientific">Parasponia andersonii</name>
    <name type="common">Sponia andersonii</name>
    <dbReference type="NCBI Taxonomy" id="3476"/>
    <lineage>
        <taxon>Eukaryota</taxon>
        <taxon>Viridiplantae</taxon>
        <taxon>Streptophyta</taxon>
        <taxon>Embryophyta</taxon>
        <taxon>Tracheophyta</taxon>
        <taxon>Spermatophyta</taxon>
        <taxon>Magnoliopsida</taxon>
        <taxon>eudicotyledons</taxon>
        <taxon>Gunneridae</taxon>
        <taxon>Pentapetalae</taxon>
        <taxon>rosids</taxon>
        <taxon>fabids</taxon>
        <taxon>Rosales</taxon>
        <taxon>Cannabaceae</taxon>
        <taxon>Parasponia</taxon>
    </lineage>
</organism>
<keyword evidence="3" id="KW-1185">Reference proteome</keyword>
<gene>
    <name evidence="2" type="ORF">PanWU01x14_197700</name>
</gene>
<feature type="region of interest" description="Disordered" evidence="1">
    <location>
        <begin position="40"/>
        <end position="67"/>
    </location>
</feature>
<proteinExistence type="predicted"/>
<comment type="caution">
    <text evidence="2">The sequence shown here is derived from an EMBL/GenBank/DDBJ whole genome shotgun (WGS) entry which is preliminary data.</text>
</comment>
<evidence type="ECO:0000313" key="3">
    <source>
        <dbReference type="Proteomes" id="UP000237105"/>
    </source>
</evidence>
<reference evidence="3" key="1">
    <citation type="submission" date="2016-06" db="EMBL/GenBank/DDBJ databases">
        <title>Parallel loss of symbiosis genes in relatives of nitrogen-fixing non-legume Parasponia.</title>
        <authorList>
            <person name="Van Velzen R."/>
            <person name="Holmer R."/>
            <person name="Bu F."/>
            <person name="Rutten L."/>
            <person name="Van Zeijl A."/>
            <person name="Liu W."/>
            <person name="Santuari L."/>
            <person name="Cao Q."/>
            <person name="Sharma T."/>
            <person name="Shen D."/>
            <person name="Roswanjaya Y."/>
            <person name="Wardhani T."/>
            <person name="Kalhor M.S."/>
            <person name="Jansen J."/>
            <person name="Van den Hoogen J."/>
            <person name="Gungor B."/>
            <person name="Hartog M."/>
            <person name="Hontelez J."/>
            <person name="Verver J."/>
            <person name="Yang W.-C."/>
            <person name="Schijlen E."/>
            <person name="Repin R."/>
            <person name="Schilthuizen M."/>
            <person name="Schranz E."/>
            <person name="Heidstra R."/>
            <person name="Miyata K."/>
            <person name="Fedorova E."/>
            <person name="Kohlen W."/>
            <person name="Bisseling T."/>
            <person name="Smit S."/>
            <person name="Geurts R."/>
        </authorList>
    </citation>
    <scope>NUCLEOTIDE SEQUENCE [LARGE SCALE GENOMIC DNA]</scope>
    <source>
        <strain evidence="3">cv. WU1-14</strain>
    </source>
</reference>
<protein>
    <submittedName>
        <fullName evidence="2">Uncharacterized protein</fullName>
    </submittedName>
</protein>
<dbReference type="Proteomes" id="UP000237105">
    <property type="component" value="Unassembled WGS sequence"/>
</dbReference>
<sequence>MLLVKNTRNPSTINNQKHLRTNQIPHPLFVSLEKKNKKSGYRNEPIIPTLPGRAPNGSRRLQGWSRRRGSDTGLAFGGTAFMNIVRLELEGEVKNAKLMHFLKVLFDSFFSGLLIV</sequence>
<name>A0A2P5BZ20_PARAD</name>
<dbReference type="OrthoDB" id="10282481at2759"/>
<dbReference type="EMBL" id="JXTB01000199">
    <property type="protein sequence ID" value="PON54040.1"/>
    <property type="molecule type" value="Genomic_DNA"/>
</dbReference>
<dbReference type="AlphaFoldDB" id="A0A2P5BZ20"/>
<evidence type="ECO:0000256" key="1">
    <source>
        <dbReference type="SAM" id="MobiDB-lite"/>
    </source>
</evidence>
<evidence type="ECO:0000313" key="2">
    <source>
        <dbReference type="EMBL" id="PON54040.1"/>
    </source>
</evidence>
<accession>A0A2P5BZ20</accession>